<evidence type="ECO:0000256" key="6">
    <source>
        <dbReference type="SAM" id="Coils"/>
    </source>
</evidence>
<dbReference type="PANTHER" id="PTHR10916">
    <property type="entry name" value="60S RIBOSOMAL PROTEIN L35/50S RIBOSOMAL PROTEIN L29"/>
    <property type="match status" value="1"/>
</dbReference>
<dbReference type="CDD" id="cd00427">
    <property type="entry name" value="Ribosomal_L29_HIP"/>
    <property type="match status" value="1"/>
</dbReference>
<feature type="coiled-coil region" evidence="6">
    <location>
        <begin position="4"/>
        <end position="31"/>
    </location>
</feature>
<evidence type="ECO:0000256" key="5">
    <source>
        <dbReference type="HAMAP-Rule" id="MF_00374"/>
    </source>
</evidence>
<dbReference type="EMBL" id="CAAHFG010000003">
    <property type="protein sequence ID" value="VGO15772.1"/>
    <property type="molecule type" value="Genomic_DNA"/>
</dbReference>
<reference evidence="7 8" key="1">
    <citation type="submission" date="2019-04" db="EMBL/GenBank/DDBJ databases">
        <authorList>
            <person name="Van Vliet M D."/>
        </authorList>
    </citation>
    <scope>NUCLEOTIDE SEQUENCE [LARGE SCALE GENOMIC DNA]</scope>
    <source>
        <strain evidence="7 8">F1</strain>
    </source>
</reference>
<keyword evidence="3 5" id="KW-0687">Ribonucleoprotein</keyword>
<dbReference type="RefSeq" id="WP_136081345.1">
    <property type="nucleotide sequence ID" value="NZ_CAAHFG010000003.1"/>
</dbReference>
<dbReference type="Gene3D" id="1.10.287.310">
    <property type="match status" value="1"/>
</dbReference>
<evidence type="ECO:0000256" key="1">
    <source>
        <dbReference type="ARBA" id="ARBA00009254"/>
    </source>
</evidence>
<dbReference type="InterPro" id="IPR018254">
    <property type="entry name" value="Ribosomal_uL29_CS"/>
</dbReference>
<evidence type="ECO:0000313" key="8">
    <source>
        <dbReference type="Proteomes" id="UP000366872"/>
    </source>
</evidence>
<dbReference type="PANTHER" id="PTHR10916:SF0">
    <property type="entry name" value="LARGE RIBOSOMAL SUBUNIT PROTEIN UL29C"/>
    <property type="match status" value="1"/>
</dbReference>
<evidence type="ECO:0000313" key="7">
    <source>
        <dbReference type="EMBL" id="VGO15772.1"/>
    </source>
</evidence>
<dbReference type="Pfam" id="PF00831">
    <property type="entry name" value="Ribosomal_L29"/>
    <property type="match status" value="1"/>
</dbReference>
<protein>
    <recommendedName>
        <fullName evidence="4 5">Large ribosomal subunit protein uL29</fullName>
    </recommendedName>
</protein>
<dbReference type="InterPro" id="IPR050063">
    <property type="entry name" value="Ribosomal_protein_uL29"/>
</dbReference>
<proteinExistence type="inferred from homology"/>
<dbReference type="NCBIfam" id="TIGR00012">
    <property type="entry name" value="L29"/>
    <property type="match status" value="1"/>
</dbReference>
<comment type="similarity">
    <text evidence="1 5">Belongs to the universal ribosomal protein uL29 family.</text>
</comment>
<dbReference type="HAMAP" id="MF_00374">
    <property type="entry name" value="Ribosomal_uL29"/>
    <property type="match status" value="1"/>
</dbReference>
<dbReference type="InterPro" id="IPR036049">
    <property type="entry name" value="Ribosomal_uL29_sf"/>
</dbReference>
<keyword evidence="6" id="KW-0175">Coiled coil</keyword>
<evidence type="ECO:0000256" key="2">
    <source>
        <dbReference type="ARBA" id="ARBA00022980"/>
    </source>
</evidence>
<keyword evidence="2 5" id="KW-0689">Ribosomal protein</keyword>
<dbReference type="AlphaFoldDB" id="A0A6C2U6S7"/>
<evidence type="ECO:0000256" key="4">
    <source>
        <dbReference type="ARBA" id="ARBA00035204"/>
    </source>
</evidence>
<dbReference type="GO" id="GO:0022625">
    <property type="term" value="C:cytosolic large ribosomal subunit"/>
    <property type="evidence" value="ECO:0007669"/>
    <property type="project" value="TreeGrafter"/>
</dbReference>
<dbReference type="GO" id="GO:0003735">
    <property type="term" value="F:structural constituent of ribosome"/>
    <property type="evidence" value="ECO:0007669"/>
    <property type="project" value="InterPro"/>
</dbReference>
<dbReference type="GO" id="GO:0006412">
    <property type="term" value="P:translation"/>
    <property type="evidence" value="ECO:0007669"/>
    <property type="project" value="UniProtKB-UniRule"/>
</dbReference>
<accession>A0A6C2U6S7</accession>
<dbReference type="PROSITE" id="PS00579">
    <property type="entry name" value="RIBOSOMAL_L29"/>
    <property type="match status" value="1"/>
</dbReference>
<organism evidence="7 8">
    <name type="scientific">Pontiella desulfatans</name>
    <dbReference type="NCBI Taxonomy" id="2750659"/>
    <lineage>
        <taxon>Bacteria</taxon>
        <taxon>Pseudomonadati</taxon>
        <taxon>Kiritimatiellota</taxon>
        <taxon>Kiritimatiellia</taxon>
        <taxon>Kiritimatiellales</taxon>
        <taxon>Pontiellaceae</taxon>
        <taxon>Pontiella</taxon>
    </lineage>
</organism>
<keyword evidence="8" id="KW-1185">Reference proteome</keyword>
<dbReference type="Proteomes" id="UP000366872">
    <property type="component" value="Unassembled WGS sequence"/>
</dbReference>
<evidence type="ECO:0000256" key="3">
    <source>
        <dbReference type="ARBA" id="ARBA00023274"/>
    </source>
</evidence>
<sequence>MKVKEINEMTMEELEVQLADIKKEQFNLKLQQVSGQLENPARMKQLRRTVARIKTIQNQKKVEG</sequence>
<dbReference type="FunFam" id="1.10.287.310:FF:000001">
    <property type="entry name" value="50S ribosomal protein L29"/>
    <property type="match status" value="1"/>
</dbReference>
<name>A0A6C2U6S7_PONDE</name>
<dbReference type="SUPFAM" id="SSF46561">
    <property type="entry name" value="Ribosomal protein L29 (L29p)"/>
    <property type="match status" value="1"/>
</dbReference>
<gene>
    <name evidence="5 7" type="primary">rpmC</name>
    <name evidence="7" type="ORF">PDESU_04357</name>
</gene>
<dbReference type="InterPro" id="IPR001854">
    <property type="entry name" value="Ribosomal_uL29"/>
</dbReference>